<comment type="caution">
    <text evidence="2">The sequence shown here is derived from an EMBL/GenBank/DDBJ whole genome shotgun (WGS) entry which is preliminary data.</text>
</comment>
<dbReference type="SUPFAM" id="SSF52540">
    <property type="entry name" value="P-loop containing nucleoside triphosphate hydrolases"/>
    <property type="match status" value="1"/>
</dbReference>
<evidence type="ECO:0000313" key="3">
    <source>
        <dbReference type="Proteomes" id="UP000714817"/>
    </source>
</evidence>
<feature type="domain" description="TraD/TraG TraM recognition site" evidence="1">
    <location>
        <begin position="88"/>
        <end position="152"/>
    </location>
</feature>
<accession>A0A955IWF4</accession>
<evidence type="ECO:0000259" key="1">
    <source>
        <dbReference type="Pfam" id="PF12696"/>
    </source>
</evidence>
<proteinExistence type="predicted"/>
<dbReference type="Pfam" id="PF12696">
    <property type="entry name" value="TraG-D_C"/>
    <property type="match status" value="1"/>
</dbReference>
<dbReference type="InterPro" id="IPR051162">
    <property type="entry name" value="T4SS_component"/>
</dbReference>
<organism evidence="2 3">
    <name type="scientific">candidate division WWE3 bacterium</name>
    <dbReference type="NCBI Taxonomy" id="2053526"/>
    <lineage>
        <taxon>Bacteria</taxon>
        <taxon>Katanobacteria</taxon>
    </lineage>
</organism>
<reference evidence="2" key="1">
    <citation type="submission" date="2020-04" db="EMBL/GenBank/DDBJ databases">
        <authorList>
            <person name="Zhang T."/>
        </authorList>
    </citation>
    <scope>NUCLEOTIDE SEQUENCE</scope>
    <source>
        <strain evidence="2">HKST-UBA80</strain>
    </source>
</reference>
<dbReference type="Gene3D" id="3.40.50.300">
    <property type="entry name" value="P-loop containing nucleotide triphosphate hydrolases"/>
    <property type="match status" value="1"/>
</dbReference>
<protein>
    <submittedName>
        <fullName evidence="2">TraM recognition domain-containing protein</fullName>
    </submittedName>
</protein>
<feature type="non-terminal residue" evidence="2">
    <location>
        <position position="160"/>
    </location>
</feature>
<reference evidence="2" key="2">
    <citation type="journal article" date="2021" name="Microbiome">
        <title>Successional dynamics and alternative stable states in a saline activated sludge microbial community over 9 years.</title>
        <authorList>
            <person name="Wang Y."/>
            <person name="Ye J."/>
            <person name="Ju F."/>
            <person name="Liu L."/>
            <person name="Boyd J.A."/>
            <person name="Deng Y."/>
            <person name="Parks D.H."/>
            <person name="Jiang X."/>
            <person name="Yin X."/>
            <person name="Woodcroft B.J."/>
            <person name="Tyson G.W."/>
            <person name="Hugenholtz P."/>
            <person name="Polz M.F."/>
            <person name="Zhang T."/>
        </authorList>
    </citation>
    <scope>NUCLEOTIDE SEQUENCE</scope>
    <source>
        <strain evidence="2">HKST-UBA80</strain>
    </source>
</reference>
<dbReference type="EMBL" id="JAGQNY010000033">
    <property type="protein sequence ID" value="MCA9302479.1"/>
    <property type="molecule type" value="Genomic_DNA"/>
</dbReference>
<gene>
    <name evidence="2" type="ORF">KDA10_03980</name>
</gene>
<dbReference type="PANTHER" id="PTHR30121">
    <property type="entry name" value="UNCHARACTERIZED PROTEIN YJGR-RELATED"/>
    <property type="match status" value="1"/>
</dbReference>
<sequence length="160" mass="18005">MQKVKMAAGITAKIGRFNANASARLVLRQKKSTIDFEDIMNSGKILICNFSKGLLGEDVSELFGIAVLAKLQLASLRRARLNQSERRPFYLYVDEFQNFATPSFVQLLSEARKYRLFLTIAEQSTSQQDDQQMVNVILANVGTVVCFRTGNPQDERVLLP</sequence>
<evidence type="ECO:0000313" key="2">
    <source>
        <dbReference type="EMBL" id="MCA9302479.1"/>
    </source>
</evidence>
<dbReference type="AlphaFoldDB" id="A0A955IWF4"/>
<dbReference type="InterPro" id="IPR032689">
    <property type="entry name" value="TraG-D_C"/>
</dbReference>
<dbReference type="Proteomes" id="UP000714817">
    <property type="component" value="Unassembled WGS sequence"/>
</dbReference>
<dbReference type="InterPro" id="IPR027417">
    <property type="entry name" value="P-loop_NTPase"/>
</dbReference>
<name>A0A955IWF4_UNCKA</name>
<dbReference type="PANTHER" id="PTHR30121:SF6">
    <property type="entry name" value="SLR6007 PROTEIN"/>
    <property type="match status" value="1"/>
</dbReference>